<evidence type="ECO:0000259" key="4">
    <source>
        <dbReference type="Pfam" id="PF16370"/>
    </source>
</evidence>
<evidence type="ECO:0000313" key="7">
    <source>
        <dbReference type="Proteomes" id="UP000008631"/>
    </source>
</evidence>
<dbReference type="InParanoid" id="E8R4R4"/>
<feature type="domain" description="Calcineurin-like phosphoesterase C-terminal" evidence="4">
    <location>
        <begin position="388"/>
        <end position="552"/>
    </location>
</feature>
<dbReference type="KEGG" id="ipa:Isop_0058"/>
<dbReference type="Pfam" id="PF00149">
    <property type="entry name" value="Metallophos"/>
    <property type="match status" value="1"/>
</dbReference>
<evidence type="ECO:0000259" key="3">
    <source>
        <dbReference type="Pfam" id="PF00149"/>
    </source>
</evidence>
<dbReference type="Gene3D" id="2.60.40.10">
    <property type="entry name" value="Immunoglobulins"/>
    <property type="match status" value="1"/>
</dbReference>
<dbReference type="Pfam" id="PF16371">
    <property type="entry name" value="MetallophosN"/>
    <property type="match status" value="1"/>
</dbReference>
<sequence>MSVTKPTPHSYAGVIRLGQTRFSAALSLAAFLATTMGLSVPTLAATGTHGGNTHPSETIKATGVVFEDRDGDGLRDQEEPGLSGVRVSNGETIVTTDDQGRYEIEIDAKDATVFVIKPRDFMTPTDADGLPRFTYSHKPEGSPPTQYAGIAPTGPLPASVDFPLVRRPEPNRFRVVMFGDTQPRDLKEVDFIAHDVVAPLAAAEAQADPEDRAAFGVTLGDVVNDDLDVMPPLNAVVGRLGLPWYNVLGNHDMNYDSPDDSLSDETFERIYGAPYYAFNYGPVHFVVLDDVIWSGIGPDRPRGRYKGGLGERQLTFLRHDLAGVPKETLVVFLMHIPVWEMEDREAFYRLIEDRPHTLSFSAHTHIQEYRLLGPEEGWTSPHPHLHVNHVTVCGSWWTGKTDENGIPHTTMRDGVPNGYSIVHFDGPNYVIDFKPARRPASHQMTIFAPDFVTVADAARTEVLANIFTGLKTTPVQVRIDGGDWIDLTRSSEPDPYYVRLKQAETGPNPPDGRPLPNPAASPHLWKGTLPADLSVGAHTIEVRFVDHFNRTFTDRRIIRVVPNPADAQTDEQGQNGR</sequence>
<dbReference type="InterPro" id="IPR051918">
    <property type="entry name" value="STPP_CPPED1"/>
</dbReference>
<dbReference type="GO" id="GO:0016787">
    <property type="term" value="F:hydrolase activity"/>
    <property type="evidence" value="ECO:0007669"/>
    <property type="project" value="InterPro"/>
</dbReference>
<dbReference type="InterPro" id="IPR004843">
    <property type="entry name" value="Calcineurin-like_PHP"/>
</dbReference>
<reference evidence="6 7" key="2">
    <citation type="journal article" date="2011" name="Stand. Genomic Sci.">
        <title>Complete genome sequence of Isosphaera pallida type strain (IS1B).</title>
        <authorList>
            <consortium name="US DOE Joint Genome Institute (JGI-PGF)"/>
            <person name="Goker M."/>
            <person name="Cleland D."/>
            <person name="Saunders E."/>
            <person name="Lapidus A."/>
            <person name="Nolan M."/>
            <person name="Lucas S."/>
            <person name="Hammon N."/>
            <person name="Deshpande S."/>
            <person name="Cheng J.F."/>
            <person name="Tapia R."/>
            <person name="Han C."/>
            <person name="Goodwin L."/>
            <person name="Pitluck S."/>
            <person name="Liolios K."/>
            <person name="Pagani I."/>
            <person name="Ivanova N."/>
            <person name="Mavromatis K."/>
            <person name="Pati A."/>
            <person name="Chen A."/>
            <person name="Palaniappan K."/>
            <person name="Land M."/>
            <person name="Hauser L."/>
            <person name="Chang Y.J."/>
            <person name="Jeffries C.D."/>
            <person name="Detter J.C."/>
            <person name="Beck B."/>
            <person name="Woyke T."/>
            <person name="Bristow J."/>
            <person name="Eisen J.A."/>
            <person name="Markowitz V."/>
            <person name="Hugenholtz P."/>
            <person name="Kyrpides N.C."/>
            <person name="Klenk H.P."/>
        </authorList>
    </citation>
    <scope>NUCLEOTIDE SEQUENCE [LARGE SCALE GENOMIC DNA]</scope>
    <source>
        <strain evidence="7">ATCC 43644 / DSM 9630 / IS1B</strain>
    </source>
</reference>
<name>E8R4R4_ISOPI</name>
<dbReference type="InterPro" id="IPR029052">
    <property type="entry name" value="Metallo-depent_PP-like"/>
</dbReference>
<dbReference type="InterPro" id="IPR013783">
    <property type="entry name" value="Ig-like_fold"/>
</dbReference>
<dbReference type="PANTHER" id="PTHR43143">
    <property type="entry name" value="METALLOPHOSPHOESTERASE, CALCINEURIN SUPERFAMILY"/>
    <property type="match status" value="1"/>
</dbReference>
<dbReference type="EMBL" id="CP002353">
    <property type="protein sequence ID" value="ADV60655.1"/>
    <property type="molecule type" value="Genomic_DNA"/>
</dbReference>
<dbReference type="AlphaFoldDB" id="E8R4R4"/>
<dbReference type="InterPro" id="IPR032288">
    <property type="entry name" value="Metallophos_C"/>
</dbReference>
<feature type="region of interest" description="Disordered" evidence="1">
    <location>
        <begin position="501"/>
        <end position="523"/>
    </location>
</feature>
<feature type="domain" description="Calcineurin-like phosphoesterase N-terminal" evidence="5">
    <location>
        <begin position="77"/>
        <end position="139"/>
    </location>
</feature>
<dbReference type="RefSeq" id="WP_013562944.1">
    <property type="nucleotide sequence ID" value="NC_014962.1"/>
</dbReference>
<accession>E8R4R4</accession>
<keyword evidence="2" id="KW-0732">Signal</keyword>
<dbReference type="SUPFAM" id="SSF117074">
    <property type="entry name" value="Hypothetical protein PA1324"/>
    <property type="match status" value="1"/>
</dbReference>
<organism evidence="6 7">
    <name type="scientific">Isosphaera pallida (strain ATCC 43644 / DSM 9630 / IS1B)</name>
    <dbReference type="NCBI Taxonomy" id="575540"/>
    <lineage>
        <taxon>Bacteria</taxon>
        <taxon>Pseudomonadati</taxon>
        <taxon>Planctomycetota</taxon>
        <taxon>Planctomycetia</taxon>
        <taxon>Isosphaerales</taxon>
        <taxon>Isosphaeraceae</taxon>
        <taxon>Isosphaera</taxon>
    </lineage>
</organism>
<dbReference type="HOGENOM" id="CLU_016483_1_0_0"/>
<dbReference type="Gene3D" id="3.60.21.10">
    <property type="match status" value="1"/>
</dbReference>
<evidence type="ECO:0000259" key="5">
    <source>
        <dbReference type="Pfam" id="PF16371"/>
    </source>
</evidence>
<dbReference type="OrthoDB" id="235808at2"/>
<dbReference type="Proteomes" id="UP000008631">
    <property type="component" value="Chromosome"/>
</dbReference>
<proteinExistence type="predicted"/>
<evidence type="ECO:0000256" key="1">
    <source>
        <dbReference type="SAM" id="MobiDB-lite"/>
    </source>
</evidence>
<evidence type="ECO:0000313" key="6">
    <source>
        <dbReference type="EMBL" id="ADV60655.1"/>
    </source>
</evidence>
<protein>
    <submittedName>
        <fullName evidence="6">Secreted protein</fullName>
    </submittedName>
</protein>
<reference key="1">
    <citation type="submission" date="2010-11" db="EMBL/GenBank/DDBJ databases">
        <title>The complete sequence of chromosome of Isophaera pallida ATCC 43644.</title>
        <authorList>
            <consortium name="US DOE Joint Genome Institute (JGI-PGF)"/>
            <person name="Lucas S."/>
            <person name="Copeland A."/>
            <person name="Lapidus A."/>
            <person name="Bruce D."/>
            <person name="Goodwin L."/>
            <person name="Pitluck S."/>
            <person name="Kyrpides N."/>
            <person name="Mavromatis K."/>
            <person name="Pagani I."/>
            <person name="Ivanova N."/>
            <person name="Saunders E."/>
            <person name="Brettin T."/>
            <person name="Detter J.C."/>
            <person name="Han C."/>
            <person name="Tapia R."/>
            <person name="Land M."/>
            <person name="Hauser L."/>
            <person name="Markowitz V."/>
            <person name="Cheng J.-F."/>
            <person name="Hugenholtz P."/>
            <person name="Woyke T."/>
            <person name="Wu D."/>
            <person name="Eisen J.A."/>
        </authorList>
    </citation>
    <scope>NUCLEOTIDE SEQUENCE</scope>
    <source>
        <strain>ATCC 43644</strain>
    </source>
</reference>
<keyword evidence="7" id="KW-1185">Reference proteome</keyword>
<dbReference type="eggNOG" id="COG1409">
    <property type="taxonomic scope" value="Bacteria"/>
</dbReference>
<feature type="signal peptide" evidence="2">
    <location>
        <begin position="1"/>
        <end position="44"/>
    </location>
</feature>
<gene>
    <name evidence="6" type="ordered locus">Isop_0058</name>
</gene>
<dbReference type="InterPro" id="IPR032285">
    <property type="entry name" value="Metallophos_N"/>
</dbReference>
<dbReference type="SUPFAM" id="SSF56300">
    <property type="entry name" value="Metallo-dependent phosphatases"/>
    <property type="match status" value="1"/>
</dbReference>
<evidence type="ECO:0000256" key="2">
    <source>
        <dbReference type="SAM" id="SignalP"/>
    </source>
</evidence>
<feature type="chain" id="PRO_5003230052" evidence="2">
    <location>
        <begin position="45"/>
        <end position="577"/>
    </location>
</feature>
<feature type="compositionally biased region" description="Pro residues" evidence="1">
    <location>
        <begin position="507"/>
        <end position="519"/>
    </location>
</feature>
<dbReference type="Pfam" id="PF16370">
    <property type="entry name" value="MetallophosC"/>
    <property type="match status" value="1"/>
</dbReference>
<dbReference type="PANTHER" id="PTHR43143:SF6">
    <property type="entry name" value="BLL3016 PROTEIN"/>
    <property type="match status" value="1"/>
</dbReference>
<feature type="domain" description="Calcineurin-like phosphoesterase" evidence="3">
    <location>
        <begin position="174"/>
        <end position="366"/>
    </location>
</feature>
<dbReference type="STRING" id="575540.Isop_0058"/>